<evidence type="ECO:0000313" key="6">
    <source>
        <dbReference type="EMBL" id="CAE2235929.1"/>
    </source>
</evidence>
<dbReference type="SUPFAM" id="SSF53474">
    <property type="entry name" value="alpha/beta-Hydrolases"/>
    <property type="match status" value="1"/>
</dbReference>
<dbReference type="AlphaFoldDB" id="A0A7S4MQ40"/>
<sequence>MDRNAYHAPSHQCLNLISIYYVIFLASYCHAFTTSMRPPSRSNPHPRCLVRSKMRVHMSAPDGADILTRAESIGKILGYPLTAAVAFRTGAAAAVVGQPHLPRSLPGPFENVGSCVTRLPALSSSVGKYNGVEGGARVRIFYPCQQNSEEMAPYCTDGLTTSDGMAGLVGFRQLGLSFLLAHLADASSGCFMNAYPLKPPSEFQQGWPLLVYSHGYGGNMDMATYFFRSLASVGIVVAAVEHTDGTASTTIQADGSVLPFSPSLLTGREQLDRRAQEMIIAANAENLPSDLSIDPSAVYLGGHSYGAPTALLAAIRRQKQMRNFKSSIPSLGEEKTVGQVTAGLILHDPALGMGYGMLGDVSTTLSDVPILSYTSDEYNRAGVRCGDLTIHVRGAFHGNFVDAPLWAPSWVMRPLSALIPAAGPSDPVAVHNALAMSASAFVGSKKAVYGPEVGVGYSTSTELFELVV</sequence>
<evidence type="ECO:0000256" key="4">
    <source>
        <dbReference type="ARBA" id="ARBA00023098"/>
    </source>
</evidence>
<dbReference type="GO" id="GO:0016042">
    <property type="term" value="P:lipid catabolic process"/>
    <property type="evidence" value="ECO:0007669"/>
    <property type="project" value="UniProtKB-KW"/>
</dbReference>
<dbReference type="Gene3D" id="3.40.50.1820">
    <property type="entry name" value="alpha/beta hydrolase"/>
    <property type="match status" value="1"/>
</dbReference>
<keyword evidence="5" id="KW-0472">Membrane</keyword>
<dbReference type="InterPro" id="IPR029058">
    <property type="entry name" value="AB_hydrolase_fold"/>
</dbReference>
<keyword evidence="3" id="KW-0442">Lipid degradation</keyword>
<evidence type="ECO:0000256" key="2">
    <source>
        <dbReference type="ARBA" id="ARBA00022801"/>
    </source>
</evidence>
<feature type="transmembrane region" description="Helical" evidence="5">
    <location>
        <begin position="12"/>
        <end position="33"/>
    </location>
</feature>
<dbReference type="EMBL" id="HBKQ01020453">
    <property type="protein sequence ID" value="CAE2235929.1"/>
    <property type="molecule type" value="Transcribed_RNA"/>
</dbReference>
<dbReference type="PANTHER" id="PTHR10272:SF0">
    <property type="entry name" value="PLATELET-ACTIVATING FACTOR ACETYLHYDROLASE"/>
    <property type="match status" value="1"/>
</dbReference>
<dbReference type="PANTHER" id="PTHR10272">
    <property type="entry name" value="PLATELET-ACTIVATING FACTOR ACETYLHYDROLASE"/>
    <property type="match status" value="1"/>
</dbReference>
<reference evidence="6" key="1">
    <citation type="submission" date="2021-01" db="EMBL/GenBank/DDBJ databases">
        <authorList>
            <person name="Corre E."/>
            <person name="Pelletier E."/>
            <person name="Niang G."/>
            <person name="Scheremetjew M."/>
            <person name="Finn R."/>
            <person name="Kale V."/>
            <person name="Holt S."/>
            <person name="Cochrane G."/>
            <person name="Meng A."/>
            <person name="Brown T."/>
            <person name="Cohen L."/>
        </authorList>
    </citation>
    <scope>NUCLEOTIDE SEQUENCE</scope>
    <source>
        <strain evidence="6">Isolate 1302-5</strain>
    </source>
</reference>
<dbReference type="GO" id="GO:0003847">
    <property type="term" value="F:1-alkyl-2-acetylglycerophosphocholine esterase activity"/>
    <property type="evidence" value="ECO:0007669"/>
    <property type="project" value="UniProtKB-EC"/>
</dbReference>
<protein>
    <recommendedName>
        <fullName evidence="1">1-alkyl-2-acetylglycerophosphocholine esterase</fullName>
        <ecNumber evidence="1">3.1.1.47</ecNumber>
    </recommendedName>
</protein>
<evidence type="ECO:0000256" key="3">
    <source>
        <dbReference type="ARBA" id="ARBA00022963"/>
    </source>
</evidence>
<accession>A0A7S4MQ40</accession>
<dbReference type="EC" id="3.1.1.47" evidence="1"/>
<evidence type="ECO:0000256" key="1">
    <source>
        <dbReference type="ARBA" id="ARBA00013201"/>
    </source>
</evidence>
<proteinExistence type="predicted"/>
<gene>
    <name evidence="6" type="ORF">OAUR00152_LOCUS13828</name>
</gene>
<keyword evidence="5" id="KW-0812">Transmembrane</keyword>
<keyword evidence="2" id="KW-0378">Hydrolase</keyword>
<evidence type="ECO:0000256" key="5">
    <source>
        <dbReference type="SAM" id="Phobius"/>
    </source>
</evidence>
<name>A0A7S4MQ40_9STRA</name>
<organism evidence="6">
    <name type="scientific">Odontella aurita</name>
    <dbReference type="NCBI Taxonomy" id="265563"/>
    <lineage>
        <taxon>Eukaryota</taxon>
        <taxon>Sar</taxon>
        <taxon>Stramenopiles</taxon>
        <taxon>Ochrophyta</taxon>
        <taxon>Bacillariophyta</taxon>
        <taxon>Mediophyceae</taxon>
        <taxon>Biddulphiophycidae</taxon>
        <taxon>Eupodiscales</taxon>
        <taxon>Odontellaceae</taxon>
        <taxon>Odontella</taxon>
    </lineage>
</organism>
<dbReference type="Pfam" id="PF03403">
    <property type="entry name" value="PAF-AH_p_II"/>
    <property type="match status" value="1"/>
</dbReference>
<keyword evidence="4" id="KW-0443">Lipid metabolism</keyword>
<keyword evidence="5" id="KW-1133">Transmembrane helix</keyword>